<accession>A0A409YSR4</accession>
<comment type="caution">
    <text evidence="1">The sequence shown here is derived from an EMBL/GenBank/DDBJ whole genome shotgun (WGS) entry which is preliminary data.</text>
</comment>
<sequence length="336" mass="38854">MSPSQRHQTLPIELLTYIIELGWKQPLWAKERAQYIQTLSIVSRSFYTILRAISLQDAWIISPAQASIFISEITGDPASKSNSTLPSTSLPPKYLCKSITFHFERKEQHTPPSAKFTKLYFDIIHFVVYHSLLPNLKVVVLFHLGHTLFDAISHILVTDLRIPREATFIVDNFFVFTKEQEQATASLLKKQNFKFTPSQWQNLTTRQSGSRFYKGLQHTLASKSKQRLRDELVFYLTSIKFIRLAKRSTDDIDAQAKFSGPYAECKITSETSDVPSDLQPVTPYEDLLYIFDVFGDRSEDLQVEGVYCELRKEESIHWDEYEDADADELDDIDFKF</sequence>
<dbReference type="InParanoid" id="A0A409YSR4"/>
<dbReference type="AlphaFoldDB" id="A0A409YSR4"/>
<organism evidence="1 2">
    <name type="scientific">Panaeolus cyanescens</name>
    <dbReference type="NCBI Taxonomy" id="181874"/>
    <lineage>
        <taxon>Eukaryota</taxon>
        <taxon>Fungi</taxon>
        <taxon>Dikarya</taxon>
        <taxon>Basidiomycota</taxon>
        <taxon>Agaricomycotina</taxon>
        <taxon>Agaricomycetes</taxon>
        <taxon>Agaricomycetidae</taxon>
        <taxon>Agaricales</taxon>
        <taxon>Agaricineae</taxon>
        <taxon>Galeropsidaceae</taxon>
        <taxon>Panaeolus</taxon>
    </lineage>
</organism>
<evidence type="ECO:0000313" key="2">
    <source>
        <dbReference type="Proteomes" id="UP000284842"/>
    </source>
</evidence>
<keyword evidence="2" id="KW-1185">Reference proteome</keyword>
<gene>
    <name evidence="1" type="ORF">CVT24_004703</name>
</gene>
<dbReference type="Proteomes" id="UP000284842">
    <property type="component" value="Unassembled WGS sequence"/>
</dbReference>
<evidence type="ECO:0008006" key="3">
    <source>
        <dbReference type="Google" id="ProtNLM"/>
    </source>
</evidence>
<name>A0A409YSR4_9AGAR</name>
<evidence type="ECO:0000313" key="1">
    <source>
        <dbReference type="EMBL" id="PPR06033.1"/>
    </source>
</evidence>
<reference evidence="1 2" key="1">
    <citation type="journal article" date="2018" name="Evol. Lett.">
        <title>Horizontal gene cluster transfer increased hallucinogenic mushroom diversity.</title>
        <authorList>
            <person name="Reynolds H.T."/>
            <person name="Vijayakumar V."/>
            <person name="Gluck-Thaler E."/>
            <person name="Korotkin H.B."/>
            <person name="Matheny P.B."/>
            <person name="Slot J.C."/>
        </authorList>
    </citation>
    <scope>NUCLEOTIDE SEQUENCE [LARGE SCALE GENOMIC DNA]</scope>
    <source>
        <strain evidence="1 2">2629</strain>
    </source>
</reference>
<proteinExistence type="predicted"/>
<protein>
    <recommendedName>
        <fullName evidence="3">F-box domain-containing protein</fullName>
    </recommendedName>
</protein>
<dbReference type="EMBL" id="NHTK01000717">
    <property type="protein sequence ID" value="PPR06033.1"/>
    <property type="molecule type" value="Genomic_DNA"/>
</dbReference>
<dbReference type="OrthoDB" id="2836053at2759"/>